<feature type="region of interest" description="Disordered" evidence="1">
    <location>
        <begin position="1"/>
        <end position="27"/>
    </location>
</feature>
<evidence type="ECO:0000256" key="1">
    <source>
        <dbReference type="SAM" id="MobiDB-lite"/>
    </source>
</evidence>
<dbReference type="EMBL" id="MPDK01000004">
    <property type="protein sequence ID" value="PWI58413.1"/>
    <property type="molecule type" value="Genomic_DNA"/>
</dbReference>
<comment type="caution">
    <text evidence="2">The sequence shown here is derived from an EMBL/GenBank/DDBJ whole genome shotgun (WGS) entry which is preliminary data.</text>
</comment>
<sequence length="64" mass="7272">MPDGFFPDEDYQKGVQVGGPGPIAPHRNKDERLGFVSLIVDAFKAICRKIMRLPSWNTRELTKQ</sequence>
<evidence type="ECO:0000313" key="2">
    <source>
        <dbReference type="EMBL" id="PWI58413.1"/>
    </source>
</evidence>
<organism evidence="2 3">
    <name type="scientific">Sulfoacidibacillus thermotolerans</name>
    <name type="common">Acidibacillus sulfuroxidans</name>
    <dbReference type="NCBI Taxonomy" id="1765684"/>
    <lineage>
        <taxon>Bacteria</taxon>
        <taxon>Bacillati</taxon>
        <taxon>Bacillota</taxon>
        <taxon>Bacilli</taxon>
        <taxon>Bacillales</taxon>
        <taxon>Alicyclobacillaceae</taxon>
        <taxon>Sulfoacidibacillus</taxon>
    </lineage>
</organism>
<dbReference type="Proteomes" id="UP000245380">
    <property type="component" value="Unassembled WGS sequence"/>
</dbReference>
<reference evidence="2 3" key="1">
    <citation type="submission" date="2016-11" db="EMBL/GenBank/DDBJ databases">
        <title>Comparative genomics of Acidibacillus ferroxidans species.</title>
        <authorList>
            <person name="Oliveira G."/>
            <person name="Nunes G."/>
            <person name="Oliveira R."/>
            <person name="Araujo F."/>
            <person name="Salim A."/>
            <person name="Scholte L."/>
            <person name="Morais D."/>
            <person name="Nancucheo I."/>
            <person name="Johnson D.B."/>
            <person name="Grail B."/>
            <person name="Bittencourt J."/>
            <person name="Valadares R."/>
        </authorList>
    </citation>
    <scope>NUCLEOTIDE SEQUENCE [LARGE SCALE GENOMIC DNA]</scope>
    <source>
        <strain evidence="2 3">Y002</strain>
    </source>
</reference>
<name>A0A2U3DAX1_SULT2</name>
<proteinExistence type="predicted"/>
<accession>A0A2U3DAX1</accession>
<keyword evidence="3" id="KW-1185">Reference proteome</keyword>
<dbReference type="AlphaFoldDB" id="A0A2U3DAX1"/>
<protein>
    <submittedName>
        <fullName evidence="2">Uncharacterized protein</fullName>
    </submittedName>
</protein>
<evidence type="ECO:0000313" key="3">
    <source>
        <dbReference type="Proteomes" id="UP000245380"/>
    </source>
</evidence>
<gene>
    <name evidence="2" type="ORF">BM613_04170</name>
</gene>